<evidence type="ECO:0000313" key="4">
    <source>
        <dbReference type="Proteomes" id="UP000053240"/>
    </source>
</evidence>
<sequence length="173" mass="19576">MSGSGLTQTDDVDERKTNYKETETIIIVSVFGGAWLLLLLLVVVLFVQVASLRKRLADMQTTGRLRVQKLKMNPDKNYAFNNPSLVPDEELSRRGYSMYVGAEDDVESGRPAERQTGGQFVEELTRELDHRQQRRANAPPFLLHSIEDSKNRAFSNPVASRGKQSDTNPNFIY</sequence>
<evidence type="ECO:0000256" key="2">
    <source>
        <dbReference type="SAM" id="Phobius"/>
    </source>
</evidence>
<gene>
    <name evidence="3" type="ORF">RR48_06002</name>
</gene>
<accession>A0A194REP0</accession>
<reference evidence="3 4" key="1">
    <citation type="journal article" date="2015" name="Nat. Commun.">
        <title>Outbred genome sequencing and CRISPR/Cas9 gene editing in butterflies.</title>
        <authorList>
            <person name="Li X."/>
            <person name="Fan D."/>
            <person name="Zhang W."/>
            <person name="Liu G."/>
            <person name="Zhang L."/>
            <person name="Zhao L."/>
            <person name="Fang X."/>
            <person name="Chen L."/>
            <person name="Dong Y."/>
            <person name="Chen Y."/>
            <person name="Ding Y."/>
            <person name="Zhao R."/>
            <person name="Feng M."/>
            <person name="Zhu Y."/>
            <person name="Feng Y."/>
            <person name="Jiang X."/>
            <person name="Zhu D."/>
            <person name="Xiang H."/>
            <person name="Feng X."/>
            <person name="Li S."/>
            <person name="Wang J."/>
            <person name="Zhang G."/>
            <person name="Kronforst M.R."/>
            <person name="Wang W."/>
        </authorList>
    </citation>
    <scope>NUCLEOTIDE SEQUENCE [LARGE SCALE GENOMIC DNA]</scope>
    <source>
        <strain evidence="3">Ya'a_city_454_Pm</strain>
        <tissue evidence="3">Whole body</tissue>
    </source>
</reference>
<keyword evidence="2" id="KW-1133">Transmembrane helix</keyword>
<organism evidence="3 4">
    <name type="scientific">Papilio machaon</name>
    <name type="common">Old World swallowtail butterfly</name>
    <dbReference type="NCBI Taxonomy" id="76193"/>
    <lineage>
        <taxon>Eukaryota</taxon>
        <taxon>Metazoa</taxon>
        <taxon>Ecdysozoa</taxon>
        <taxon>Arthropoda</taxon>
        <taxon>Hexapoda</taxon>
        <taxon>Insecta</taxon>
        <taxon>Pterygota</taxon>
        <taxon>Neoptera</taxon>
        <taxon>Endopterygota</taxon>
        <taxon>Lepidoptera</taxon>
        <taxon>Glossata</taxon>
        <taxon>Ditrysia</taxon>
        <taxon>Papilionoidea</taxon>
        <taxon>Papilionidae</taxon>
        <taxon>Papilioninae</taxon>
        <taxon>Papilio</taxon>
    </lineage>
</organism>
<dbReference type="InParanoid" id="A0A194REP0"/>
<keyword evidence="2" id="KW-0472">Membrane</keyword>
<feature type="region of interest" description="Disordered" evidence="1">
    <location>
        <begin position="153"/>
        <end position="173"/>
    </location>
</feature>
<name>A0A194REP0_PAPMA</name>
<proteinExistence type="predicted"/>
<keyword evidence="4" id="KW-1185">Reference proteome</keyword>
<feature type="transmembrane region" description="Helical" evidence="2">
    <location>
        <begin position="25"/>
        <end position="47"/>
    </location>
</feature>
<evidence type="ECO:0000313" key="3">
    <source>
        <dbReference type="EMBL" id="KPJ16047.1"/>
    </source>
</evidence>
<dbReference type="AlphaFoldDB" id="A0A194REP0"/>
<keyword evidence="2" id="KW-0812">Transmembrane</keyword>
<protein>
    <submittedName>
        <fullName evidence="3">Uncharacterized protein</fullName>
    </submittedName>
</protein>
<dbReference type="Proteomes" id="UP000053240">
    <property type="component" value="Unassembled WGS sequence"/>
</dbReference>
<dbReference type="EMBL" id="KQ460313">
    <property type="protein sequence ID" value="KPJ16047.1"/>
    <property type="molecule type" value="Genomic_DNA"/>
</dbReference>
<evidence type="ECO:0000256" key="1">
    <source>
        <dbReference type="SAM" id="MobiDB-lite"/>
    </source>
</evidence>